<dbReference type="AlphaFoldDB" id="A0A6N8FEF3"/>
<dbReference type="RefSeq" id="WP_155668062.1">
    <property type="nucleotide sequence ID" value="NZ_WOCA01000004.1"/>
</dbReference>
<keyword evidence="1" id="KW-0175">Coiled coil</keyword>
<accession>A0A6N8FEF3</accession>
<feature type="transmembrane region" description="Helical" evidence="2">
    <location>
        <begin position="37"/>
        <end position="56"/>
    </location>
</feature>
<dbReference type="Proteomes" id="UP000469125">
    <property type="component" value="Unassembled WGS sequence"/>
</dbReference>
<dbReference type="EMBL" id="WOCA01000004">
    <property type="protein sequence ID" value="MUK88062.1"/>
    <property type="molecule type" value="Genomic_DNA"/>
</dbReference>
<dbReference type="Pfam" id="PF04977">
    <property type="entry name" value="DivIC"/>
    <property type="match status" value="1"/>
</dbReference>
<keyword evidence="2" id="KW-0812">Transmembrane</keyword>
<comment type="caution">
    <text evidence="3">The sequence shown here is derived from an EMBL/GenBank/DDBJ whole genome shotgun (WGS) entry which is preliminary data.</text>
</comment>
<sequence>MSEKKKTVARLDSNYMQKYDAYIERQKRKKKRLIRRLVLFSAIVALAIGTMTTYHVKQRSLHAEKLEEYQELEEQLAKLKAAEEEYEEEIQLLNDEEYILDIARTNYFLSKEGELIFKIPEEDPSY</sequence>
<reference evidence="3 4" key="1">
    <citation type="submission" date="2019-11" db="EMBL/GenBank/DDBJ databases">
        <authorList>
            <person name="Li X."/>
        </authorList>
    </citation>
    <scope>NUCLEOTIDE SEQUENCE [LARGE SCALE GENOMIC DNA]</scope>
    <source>
        <strain evidence="3 4">L9</strain>
    </source>
</reference>
<keyword evidence="2" id="KW-0472">Membrane</keyword>
<dbReference type="InterPro" id="IPR007060">
    <property type="entry name" value="FtsL/DivIC"/>
</dbReference>
<evidence type="ECO:0000313" key="4">
    <source>
        <dbReference type="Proteomes" id="UP000469125"/>
    </source>
</evidence>
<evidence type="ECO:0000256" key="1">
    <source>
        <dbReference type="SAM" id="Coils"/>
    </source>
</evidence>
<dbReference type="PANTHER" id="PTHR40027:SF1">
    <property type="entry name" value="CELL DIVISION PROTEIN DIVIC"/>
    <property type="match status" value="1"/>
</dbReference>
<dbReference type="PANTHER" id="PTHR40027">
    <property type="entry name" value="CELL DIVISION PROTEIN DIVIC"/>
    <property type="match status" value="1"/>
</dbReference>
<dbReference type="InterPro" id="IPR039076">
    <property type="entry name" value="DivIC"/>
</dbReference>
<evidence type="ECO:0000256" key="2">
    <source>
        <dbReference type="SAM" id="Phobius"/>
    </source>
</evidence>
<protein>
    <submittedName>
        <fullName evidence="3">Septum formation initiator family protein</fullName>
    </submittedName>
</protein>
<keyword evidence="2" id="KW-1133">Transmembrane helix</keyword>
<dbReference type="GO" id="GO:0051301">
    <property type="term" value="P:cell division"/>
    <property type="evidence" value="ECO:0007669"/>
    <property type="project" value="InterPro"/>
</dbReference>
<evidence type="ECO:0000313" key="3">
    <source>
        <dbReference type="EMBL" id="MUK88062.1"/>
    </source>
</evidence>
<organism evidence="3 4">
    <name type="scientific">Ornithinibacillus caprae</name>
    <dbReference type="NCBI Taxonomy" id="2678566"/>
    <lineage>
        <taxon>Bacteria</taxon>
        <taxon>Bacillati</taxon>
        <taxon>Bacillota</taxon>
        <taxon>Bacilli</taxon>
        <taxon>Bacillales</taxon>
        <taxon>Bacillaceae</taxon>
        <taxon>Ornithinibacillus</taxon>
    </lineage>
</organism>
<gene>
    <name evidence="3" type="ORF">GMD78_06585</name>
</gene>
<proteinExistence type="predicted"/>
<feature type="coiled-coil region" evidence="1">
    <location>
        <begin position="16"/>
        <end position="99"/>
    </location>
</feature>
<keyword evidence="4" id="KW-1185">Reference proteome</keyword>
<name>A0A6N8FEF3_9BACI</name>